<dbReference type="eggNOG" id="COG1672">
    <property type="taxonomic scope" value="Bacteria"/>
</dbReference>
<organism evidence="2 3">
    <name type="scientific">Wenjunlia vitaminophila</name>
    <name type="common">Streptomyces vitaminophilus</name>
    <dbReference type="NCBI Taxonomy" id="76728"/>
    <lineage>
        <taxon>Bacteria</taxon>
        <taxon>Bacillati</taxon>
        <taxon>Actinomycetota</taxon>
        <taxon>Actinomycetes</taxon>
        <taxon>Kitasatosporales</taxon>
        <taxon>Streptomycetaceae</taxon>
        <taxon>Wenjunlia</taxon>
    </lineage>
</organism>
<feature type="domain" description="AAA+ ATPase" evidence="1">
    <location>
        <begin position="20"/>
        <end position="410"/>
    </location>
</feature>
<evidence type="ECO:0000313" key="3">
    <source>
        <dbReference type="Proteomes" id="UP000050867"/>
    </source>
</evidence>
<proteinExistence type="predicted"/>
<evidence type="ECO:0000259" key="1">
    <source>
        <dbReference type="SMART" id="SM00382"/>
    </source>
</evidence>
<dbReference type="EMBL" id="LLZU01000002">
    <property type="protein sequence ID" value="KRV51020.1"/>
    <property type="molecule type" value="Genomic_DNA"/>
</dbReference>
<keyword evidence="3" id="KW-1185">Reference proteome</keyword>
<dbReference type="Proteomes" id="UP000050867">
    <property type="component" value="Unassembled WGS sequence"/>
</dbReference>
<comment type="caution">
    <text evidence="2">The sequence shown here is derived from an EMBL/GenBank/DDBJ whole genome shotgun (WGS) entry which is preliminary data.</text>
</comment>
<accession>A0A0T6LZ34</accession>
<dbReference type="InterPro" id="IPR003593">
    <property type="entry name" value="AAA+_ATPase"/>
</dbReference>
<reference evidence="2 3" key="1">
    <citation type="submission" date="2015-10" db="EMBL/GenBank/DDBJ databases">
        <title>Draft genome sequence of pyrrolomycin-producing Streptomyces vitaminophilus.</title>
        <authorList>
            <person name="Graham D.E."/>
            <person name="Mahan K.M."/>
            <person name="Klingeman D.M."/>
            <person name="Hettich R.L."/>
            <person name="Parry R.J."/>
        </authorList>
    </citation>
    <scope>NUCLEOTIDE SEQUENCE [LARGE SCALE GENOMIC DNA]</scope>
    <source>
        <strain evidence="2 3">ATCC 31673</strain>
    </source>
</reference>
<gene>
    <name evidence="2" type="ORF">AQ490_02090</name>
</gene>
<dbReference type="SMART" id="SM00382">
    <property type="entry name" value="AAA"/>
    <property type="match status" value="1"/>
</dbReference>
<dbReference type="InterPro" id="IPR027417">
    <property type="entry name" value="P-loop_NTPase"/>
</dbReference>
<protein>
    <recommendedName>
        <fullName evidence="1">AAA+ ATPase domain-containing protein</fullName>
    </recommendedName>
</protein>
<dbReference type="STRING" id="76728.AQ490_02090"/>
<sequence length="695" mass="76364">MLEEFLAPDDALAGGRGGPELPLVVLLGPRGSGKSAVLRRMQERCREHVVPVARLDLDGREQTSPGHVASALAFALAQRLDGVPSPFFPRLLLGQLVLDAELDRGDPARARKQIESLLRNRRERHDHAWDSEGMSEVLGLLPAANGLPVTSSVAMAVGGLAVRGLEVAIGTSKKQHRAALDWYGRDTADPRDALATLHRYWHDGDPNERRSVDEAQCGAFLADMRAYRAERRSRVCVALLDNADSPAGAGFLDTLIRVREAWDMTGPRDRDSLLIVATSRRRPRAWSAVAPSEDQVPPRLPDQAGHADWAGIRRELNSDGSWWYPVLLRGFGLGDLDAVAAVETRRARADAPERAATLTDLTAAVHRATGGHPWAVRAVIGAVLNRDGDTSRADALRRSLDRPVHLPGGDHPDPDPLTVTAGEPTSLTLGEYALDRMLRGAFEPPEVAALTGLAAAWDPHDSAELGRWAPMTGLPQLYQKLKDHLWLVEDAPGDPRRRPNRGTVAFIPQPGRASHIHPWLRTLLLHRLARGGGEGDGADPWRRMHQELRQDYQREAATARDEAGRRRLAVRALHHQLAADGLGDPVAHLIRRWDDRDIGAAAWLEDFNALTAAPNRLPRLSEPRVVLDQLTAPAADLSELHRLLWRLTAARWLLCDPMADPAGDLRGPVGDLLRTLGAYSRAGFQLFYDEADKYR</sequence>
<evidence type="ECO:0000313" key="2">
    <source>
        <dbReference type="EMBL" id="KRV51020.1"/>
    </source>
</evidence>
<dbReference type="SUPFAM" id="SSF52540">
    <property type="entry name" value="P-loop containing nucleoside triphosphate hydrolases"/>
    <property type="match status" value="1"/>
</dbReference>
<dbReference type="AlphaFoldDB" id="A0A0T6LZ34"/>
<name>A0A0T6LZ34_WENVI</name>